<dbReference type="Proteomes" id="UP000823775">
    <property type="component" value="Unassembled WGS sequence"/>
</dbReference>
<gene>
    <name evidence="1" type="ORF">HAX54_010218</name>
</gene>
<comment type="caution">
    <text evidence="1">The sequence shown here is derived from an EMBL/GenBank/DDBJ whole genome shotgun (WGS) entry which is preliminary data.</text>
</comment>
<protein>
    <submittedName>
        <fullName evidence="1">Uncharacterized protein</fullName>
    </submittedName>
</protein>
<dbReference type="EMBL" id="JACEIK010001559">
    <property type="protein sequence ID" value="MCD7470399.1"/>
    <property type="molecule type" value="Genomic_DNA"/>
</dbReference>
<accession>A0ABS8TG13</accession>
<evidence type="ECO:0000313" key="2">
    <source>
        <dbReference type="Proteomes" id="UP000823775"/>
    </source>
</evidence>
<keyword evidence="2" id="KW-1185">Reference proteome</keyword>
<evidence type="ECO:0000313" key="1">
    <source>
        <dbReference type="EMBL" id="MCD7470399.1"/>
    </source>
</evidence>
<feature type="non-terminal residue" evidence="1">
    <location>
        <position position="1"/>
    </location>
</feature>
<reference evidence="1 2" key="1">
    <citation type="journal article" date="2021" name="BMC Genomics">
        <title>Datura genome reveals duplications of psychoactive alkaloid biosynthetic genes and high mutation rate following tissue culture.</title>
        <authorList>
            <person name="Rajewski A."/>
            <person name="Carter-House D."/>
            <person name="Stajich J."/>
            <person name="Litt A."/>
        </authorList>
    </citation>
    <scope>NUCLEOTIDE SEQUENCE [LARGE SCALE GENOMIC DNA]</scope>
    <source>
        <strain evidence="1">AR-01</strain>
    </source>
</reference>
<name>A0ABS8TG13_DATST</name>
<sequence length="128" mass="14231">VDARCDLMIVEVVERPRVDSGNTFGSCVAHGGQMVLMFSVCDDYAMGRLGAFRGSLSHVYDPGVLSNRDRNAGVTTDGVQENMLKPTRDLQLVDWHLQNVGASQVPDRWQGKIVQLWHKFNVEASKDI</sequence>
<organism evidence="1 2">
    <name type="scientific">Datura stramonium</name>
    <name type="common">Jimsonweed</name>
    <name type="synonym">Common thornapple</name>
    <dbReference type="NCBI Taxonomy" id="4076"/>
    <lineage>
        <taxon>Eukaryota</taxon>
        <taxon>Viridiplantae</taxon>
        <taxon>Streptophyta</taxon>
        <taxon>Embryophyta</taxon>
        <taxon>Tracheophyta</taxon>
        <taxon>Spermatophyta</taxon>
        <taxon>Magnoliopsida</taxon>
        <taxon>eudicotyledons</taxon>
        <taxon>Gunneridae</taxon>
        <taxon>Pentapetalae</taxon>
        <taxon>asterids</taxon>
        <taxon>lamiids</taxon>
        <taxon>Solanales</taxon>
        <taxon>Solanaceae</taxon>
        <taxon>Solanoideae</taxon>
        <taxon>Datureae</taxon>
        <taxon>Datura</taxon>
    </lineage>
</organism>
<proteinExistence type="predicted"/>